<dbReference type="InterPro" id="IPR037294">
    <property type="entry name" value="ABC_BtuC-like"/>
</dbReference>
<dbReference type="GO" id="GO:0022857">
    <property type="term" value="F:transmembrane transporter activity"/>
    <property type="evidence" value="ECO:0007669"/>
    <property type="project" value="InterPro"/>
</dbReference>
<proteinExistence type="inferred from homology"/>
<keyword evidence="7 8" id="KW-0472">Membrane</keyword>
<gene>
    <name evidence="9" type="ORF">SAMN06264849_11124</name>
</gene>
<sequence>MNKVKRIRISLPVLILGLSPIIIAFTMIGSILYGAKDIGWSTVLDAFFQFDSGNVDHQIVMYSRLPRVIGALLIGAFLAISGAIMQGMTRNYLASPSIMGVSDGSVFAITFCMIFIPNASPLDMIVYSLVGSAVAVGIVLGFMSLLPNGMSPVRMAIIGTIIGTFLSSISAAMASYFQVSQNISFWYNARLHQIDPNLIKLAIPFALVGIGLALLISKSITVLSLGHEVSVSLGQKNVFVKVVAIISVVILTGISVALAGNIGFVGLIIPHITRFLVGFDYRLIISCAGVIGAIFLALSDILSRFLNHPFETPIGVVTALIGVPFFLYLIRKRGGMKYAS</sequence>
<dbReference type="PANTHER" id="PTHR30472:SF30">
    <property type="entry name" value="IRON-UPTAKE SYSTEM PERMEASE PROTEIN FEUB"/>
    <property type="match status" value="1"/>
</dbReference>
<dbReference type="FunFam" id="1.10.3470.10:FF:000001">
    <property type="entry name" value="Vitamin B12 ABC transporter permease BtuC"/>
    <property type="match status" value="1"/>
</dbReference>
<feature type="transmembrane region" description="Helical" evidence="8">
    <location>
        <begin position="310"/>
        <end position="330"/>
    </location>
</feature>
<dbReference type="EMBL" id="FXTI01000011">
    <property type="protein sequence ID" value="SMO88069.1"/>
    <property type="molecule type" value="Genomic_DNA"/>
</dbReference>
<feature type="transmembrane region" description="Helical" evidence="8">
    <location>
        <begin position="238"/>
        <end position="269"/>
    </location>
</feature>
<feature type="transmembrane region" description="Helical" evidence="8">
    <location>
        <begin position="68"/>
        <end position="85"/>
    </location>
</feature>
<dbReference type="PANTHER" id="PTHR30472">
    <property type="entry name" value="FERRIC ENTEROBACTIN TRANSPORT SYSTEM PERMEASE PROTEIN"/>
    <property type="match status" value="1"/>
</dbReference>
<protein>
    <submittedName>
        <fullName evidence="9">Iron complex transport system permease protein</fullName>
    </submittedName>
</protein>
<dbReference type="Gene3D" id="1.10.3470.10">
    <property type="entry name" value="ABC transporter involved in vitamin B12 uptake, BtuC"/>
    <property type="match status" value="1"/>
</dbReference>
<dbReference type="AlphaFoldDB" id="A0A521EVY4"/>
<feature type="transmembrane region" description="Helical" evidence="8">
    <location>
        <begin position="124"/>
        <end position="143"/>
    </location>
</feature>
<comment type="similarity">
    <text evidence="2">Belongs to the binding-protein-dependent transport system permease family. FecCD subfamily.</text>
</comment>
<keyword evidence="5 8" id="KW-0812">Transmembrane</keyword>
<dbReference type="RefSeq" id="WP_142506418.1">
    <property type="nucleotide sequence ID" value="NZ_FXTI01000011.1"/>
</dbReference>
<feature type="transmembrane region" description="Helical" evidence="8">
    <location>
        <begin position="197"/>
        <end position="217"/>
    </location>
</feature>
<dbReference type="SUPFAM" id="SSF81345">
    <property type="entry name" value="ABC transporter involved in vitamin B12 uptake, BtuC"/>
    <property type="match status" value="1"/>
</dbReference>
<keyword evidence="6 8" id="KW-1133">Transmembrane helix</keyword>
<feature type="transmembrane region" description="Helical" evidence="8">
    <location>
        <begin position="97"/>
        <end position="118"/>
    </location>
</feature>
<evidence type="ECO:0000256" key="7">
    <source>
        <dbReference type="ARBA" id="ARBA00023136"/>
    </source>
</evidence>
<dbReference type="Pfam" id="PF01032">
    <property type="entry name" value="FecCD"/>
    <property type="match status" value="1"/>
</dbReference>
<reference evidence="9 10" key="1">
    <citation type="submission" date="2017-05" db="EMBL/GenBank/DDBJ databases">
        <authorList>
            <person name="Varghese N."/>
            <person name="Submissions S."/>
        </authorList>
    </citation>
    <scope>NUCLEOTIDE SEQUENCE [LARGE SCALE GENOMIC DNA]</scope>
    <source>
        <strain evidence="9 10">DSM 45474</strain>
    </source>
</reference>
<evidence type="ECO:0000313" key="9">
    <source>
        <dbReference type="EMBL" id="SMO88069.1"/>
    </source>
</evidence>
<comment type="subcellular location">
    <subcellularLocation>
        <location evidence="1">Cell membrane</location>
        <topology evidence="1">Multi-pass membrane protein</topology>
    </subcellularLocation>
</comment>
<dbReference type="CDD" id="cd06550">
    <property type="entry name" value="TM_ABC_iron-siderophores_like"/>
    <property type="match status" value="1"/>
</dbReference>
<organism evidence="9 10">
    <name type="scientific">Melghirimyces algeriensis</name>
    <dbReference type="NCBI Taxonomy" id="910412"/>
    <lineage>
        <taxon>Bacteria</taxon>
        <taxon>Bacillati</taxon>
        <taxon>Bacillota</taxon>
        <taxon>Bacilli</taxon>
        <taxon>Bacillales</taxon>
        <taxon>Thermoactinomycetaceae</taxon>
        <taxon>Melghirimyces</taxon>
    </lineage>
</organism>
<evidence type="ECO:0000256" key="2">
    <source>
        <dbReference type="ARBA" id="ARBA00007935"/>
    </source>
</evidence>
<dbReference type="Proteomes" id="UP000315636">
    <property type="component" value="Unassembled WGS sequence"/>
</dbReference>
<evidence type="ECO:0000256" key="5">
    <source>
        <dbReference type="ARBA" id="ARBA00022692"/>
    </source>
</evidence>
<dbReference type="GO" id="GO:0005886">
    <property type="term" value="C:plasma membrane"/>
    <property type="evidence" value="ECO:0007669"/>
    <property type="project" value="UniProtKB-SubCell"/>
</dbReference>
<feature type="transmembrane region" description="Helical" evidence="8">
    <location>
        <begin position="281"/>
        <end position="298"/>
    </location>
</feature>
<evidence type="ECO:0000256" key="4">
    <source>
        <dbReference type="ARBA" id="ARBA00022475"/>
    </source>
</evidence>
<evidence type="ECO:0000256" key="6">
    <source>
        <dbReference type="ARBA" id="ARBA00022989"/>
    </source>
</evidence>
<keyword evidence="4" id="KW-1003">Cell membrane</keyword>
<evidence type="ECO:0000256" key="3">
    <source>
        <dbReference type="ARBA" id="ARBA00022448"/>
    </source>
</evidence>
<name>A0A521EVY4_9BACL</name>
<evidence type="ECO:0000256" key="8">
    <source>
        <dbReference type="SAM" id="Phobius"/>
    </source>
</evidence>
<evidence type="ECO:0000256" key="1">
    <source>
        <dbReference type="ARBA" id="ARBA00004651"/>
    </source>
</evidence>
<evidence type="ECO:0000313" key="10">
    <source>
        <dbReference type="Proteomes" id="UP000315636"/>
    </source>
</evidence>
<feature type="transmembrane region" description="Helical" evidence="8">
    <location>
        <begin position="12"/>
        <end position="35"/>
    </location>
</feature>
<keyword evidence="10" id="KW-1185">Reference proteome</keyword>
<dbReference type="GO" id="GO:0033214">
    <property type="term" value="P:siderophore-iron import into cell"/>
    <property type="evidence" value="ECO:0007669"/>
    <property type="project" value="TreeGrafter"/>
</dbReference>
<dbReference type="InterPro" id="IPR000522">
    <property type="entry name" value="ABC_transptr_permease_BtuC"/>
</dbReference>
<keyword evidence="3" id="KW-0813">Transport</keyword>
<feature type="transmembrane region" description="Helical" evidence="8">
    <location>
        <begin position="155"/>
        <end position="177"/>
    </location>
</feature>
<accession>A0A521EVY4</accession>
<dbReference type="OrthoDB" id="9811721at2"/>